<dbReference type="RefSeq" id="WP_188659534.1">
    <property type="nucleotide sequence ID" value="NZ_BMIH01000004.1"/>
</dbReference>
<proteinExistence type="inferred from homology"/>
<comment type="similarity">
    <text evidence="3">Belongs to the major facilitator superfamily. TCR/Tet family.</text>
</comment>
<evidence type="ECO:0000256" key="7">
    <source>
        <dbReference type="ARBA" id="ARBA00022989"/>
    </source>
</evidence>
<feature type="transmembrane region" description="Helical" evidence="9">
    <location>
        <begin position="209"/>
        <end position="230"/>
    </location>
</feature>
<comment type="subcellular location">
    <subcellularLocation>
        <location evidence="2">Cell membrane</location>
        <topology evidence="2">Multi-pass membrane protein</topology>
    </subcellularLocation>
</comment>
<keyword evidence="7 9" id="KW-1133">Transmembrane helix</keyword>
<feature type="transmembrane region" description="Helical" evidence="9">
    <location>
        <begin position="360"/>
        <end position="380"/>
    </location>
</feature>
<dbReference type="Proteomes" id="UP000623067">
    <property type="component" value="Unassembled WGS sequence"/>
</dbReference>
<protein>
    <submittedName>
        <fullName evidence="11">MFS transporter</fullName>
    </submittedName>
</protein>
<dbReference type="InterPro" id="IPR036259">
    <property type="entry name" value="MFS_trans_sf"/>
</dbReference>
<keyword evidence="12" id="KW-1185">Reference proteome</keyword>
<evidence type="ECO:0000256" key="8">
    <source>
        <dbReference type="ARBA" id="ARBA00023136"/>
    </source>
</evidence>
<dbReference type="EMBL" id="BMIH01000004">
    <property type="protein sequence ID" value="GGB38126.1"/>
    <property type="molecule type" value="Genomic_DNA"/>
</dbReference>
<evidence type="ECO:0000256" key="2">
    <source>
        <dbReference type="ARBA" id="ARBA00004651"/>
    </source>
</evidence>
<dbReference type="Pfam" id="PF07690">
    <property type="entry name" value="MFS_1"/>
    <property type="match status" value="1"/>
</dbReference>
<dbReference type="GO" id="GO:0005886">
    <property type="term" value="C:plasma membrane"/>
    <property type="evidence" value="ECO:0007669"/>
    <property type="project" value="UniProtKB-SubCell"/>
</dbReference>
<dbReference type="PROSITE" id="PS00216">
    <property type="entry name" value="SUGAR_TRANSPORT_1"/>
    <property type="match status" value="1"/>
</dbReference>
<feature type="domain" description="Major facilitator superfamily (MFS) profile" evidence="10">
    <location>
        <begin position="12"/>
        <end position="386"/>
    </location>
</feature>
<feature type="transmembrane region" description="Helical" evidence="9">
    <location>
        <begin position="110"/>
        <end position="128"/>
    </location>
</feature>
<keyword evidence="4" id="KW-0813">Transport</keyword>
<dbReference type="InterPro" id="IPR001958">
    <property type="entry name" value="Tet-R_TetA/multi-R_MdtG-like"/>
</dbReference>
<dbReference type="Gene3D" id="1.20.1250.20">
    <property type="entry name" value="MFS general substrate transporter like domains"/>
    <property type="match status" value="1"/>
</dbReference>
<feature type="transmembrane region" description="Helical" evidence="9">
    <location>
        <begin position="273"/>
        <end position="291"/>
    </location>
</feature>
<feature type="transmembrane region" description="Helical" evidence="9">
    <location>
        <begin position="46"/>
        <end position="69"/>
    </location>
</feature>
<keyword evidence="8 9" id="KW-0472">Membrane</keyword>
<feature type="transmembrane region" description="Helical" evidence="9">
    <location>
        <begin position="171"/>
        <end position="189"/>
    </location>
</feature>
<dbReference type="PANTHER" id="PTHR23517:SF2">
    <property type="entry name" value="MULTIDRUG RESISTANCE PROTEIN MDTH"/>
    <property type="match status" value="1"/>
</dbReference>
<dbReference type="InterPro" id="IPR020846">
    <property type="entry name" value="MFS_dom"/>
</dbReference>
<feature type="transmembrane region" description="Helical" evidence="9">
    <location>
        <begin position="12"/>
        <end position="34"/>
    </location>
</feature>
<feature type="transmembrane region" description="Helical" evidence="9">
    <location>
        <begin position="332"/>
        <end position="354"/>
    </location>
</feature>
<dbReference type="AlphaFoldDB" id="A0A916TBY2"/>
<reference evidence="11" key="1">
    <citation type="journal article" date="2014" name="Int. J. Syst. Evol. Microbiol.">
        <title>Complete genome sequence of Corynebacterium casei LMG S-19264T (=DSM 44701T), isolated from a smear-ripened cheese.</title>
        <authorList>
            <consortium name="US DOE Joint Genome Institute (JGI-PGF)"/>
            <person name="Walter F."/>
            <person name="Albersmeier A."/>
            <person name="Kalinowski J."/>
            <person name="Ruckert C."/>
        </authorList>
    </citation>
    <scope>NUCLEOTIDE SEQUENCE</scope>
    <source>
        <strain evidence="11">CGMCC 1.15330</strain>
    </source>
</reference>
<reference evidence="11" key="2">
    <citation type="submission" date="2020-09" db="EMBL/GenBank/DDBJ databases">
        <authorList>
            <person name="Sun Q."/>
            <person name="Zhou Y."/>
        </authorList>
    </citation>
    <scope>NUCLEOTIDE SEQUENCE</scope>
    <source>
        <strain evidence="11">CGMCC 1.15330</strain>
    </source>
</reference>
<feature type="transmembrane region" description="Helical" evidence="9">
    <location>
        <begin position="140"/>
        <end position="165"/>
    </location>
</feature>
<evidence type="ECO:0000313" key="11">
    <source>
        <dbReference type="EMBL" id="GGB38126.1"/>
    </source>
</evidence>
<comment type="function">
    <text evidence="1">Resistance to tetracycline by an active tetracycline efflux. This is an energy-dependent process that decreases the accumulation of the antibiotic in whole cells. This protein functions as a metal-tetracycline/H(+) antiporter.</text>
</comment>
<dbReference type="PROSITE" id="PS50850">
    <property type="entry name" value="MFS"/>
    <property type="match status" value="1"/>
</dbReference>
<name>A0A916TBY2_9SPHN</name>
<feature type="transmembrane region" description="Helical" evidence="9">
    <location>
        <begin position="297"/>
        <end position="320"/>
    </location>
</feature>
<evidence type="ECO:0000256" key="1">
    <source>
        <dbReference type="ARBA" id="ARBA00003279"/>
    </source>
</evidence>
<evidence type="ECO:0000256" key="3">
    <source>
        <dbReference type="ARBA" id="ARBA00007520"/>
    </source>
</evidence>
<evidence type="ECO:0000256" key="6">
    <source>
        <dbReference type="ARBA" id="ARBA00022692"/>
    </source>
</evidence>
<evidence type="ECO:0000259" key="10">
    <source>
        <dbReference type="PROSITE" id="PS50850"/>
    </source>
</evidence>
<dbReference type="InterPro" id="IPR011701">
    <property type="entry name" value="MFS"/>
</dbReference>
<dbReference type="InterPro" id="IPR005829">
    <property type="entry name" value="Sugar_transporter_CS"/>
</dbReference>
<evidence type="ECO:0000256" key="5">
    <source>
        <dbReference type="ARBA" id="ARBA00022475"/>
    </source>
</evidence>
<organism evidence="11 12">
    <name type="scientific">Sphingomonas metalli</name>
    <dbReference type="NCBI Taxonomy" id="1779358"/>
    <lineage>
        <taxon>Bacteria</taxon>
        <taxon>Pseudomonadati</taxon>
        <taxon>Pseudomonadota</taxon>
        <taxon>Alphaproteobacteria</taxon>
        <taxon>Sphingomonadales</taxon>
        <taxon>Sphingomonadaceae</taxon>
        <taxon>Sphingomonas</taxon>
    </lineage>
</organism>
<keyword evidence="6 9" id="KW-0812">Transmembrane</keyword>
<dbReference type="PANTHER" id="PTHR23517">
    <property type="entry name" value="RESISTANCE PROTEIN MDTM, PUTATIVE-RELATED-RELATED"/>
    <property type="match status" value="1"/>
</dbReference>
<dbReference type="CDD" id="cd17473">
    <property type="entry name" value="MFS_arabinose_efflux_permease_like"/>
    <property type="match status" value="1"/>
</dbReference>
<evidence type="ECO:0000256" key="9">
    <source>
        <dbReference type="SAM" id="Phobius"/>
    </source>
</evidence>
<sequence>MVASDRSAGPRQGVVLMAAAVMPAMAIISLVPVLPMLLREFGDVPGAAVLVPMTLTVPALCVALFSPLAGWLSDRIGRKRVLVAALLLYGAIGLMPLALHSLVLILGSRILLGLNEAAITTVATTMIGDYYEGARRERWVAIQTAVVSLSAIVLIALGGVLGEAFGSRGPFLLYLLALPIAALAAAILFEPATTARAAPRPAFPLRPVAAIIATTLAAAVLFYTLLLQIGPVLGLAGVTSPAVIGAVGAAANVGVVLGSLAFRRLAALPTRGLLAAGFGLAAAGYLGVAYLGGVWAVTGLTVLACIGGGILLPTLLTAVLRVLPAFARGRGTGLWTGTFFLGQFVAPVLAAGLAQATGGLRPALAILGWCALAGAAVLALRRERRPALAMRG</sequence>
<dbReference type="PRINTS" id="PR01035">
    <property type="entry name" value="TCRTETA"/>
</dbReference>
<feature type="transmembrane region" description="Helical" evidence="9">
    <location>
        <begin position="242"/>
        <end position="261"/>
    </location>
</feature>
<accession>A0A916TBY2</accession>
<evidence type="ECO:0000256" key="4">
    <source>
        <dbReference type="ARBA" id="ARBA00022448"/>
    </source>
</evidence>
<keyword evidence="5" id="KW-1003">Cell membrane</keyword>
<dbReference type="InterPro" id="IPR050171">
    <property type="entry name" value="MFS_Transporters"/>
</dbReference>
<evidence type="ECO:0000313" key="12">
    <source>
        <dbReference type="Proteomes" id="UP000623067"/>
    </source>
</evidence>
<dbReference type="SUPFAM" id="SSF103473">
    <property type="entry name" value="MFS general substrate transporter"/>
    <property type="match status" value="1"/>
</dbReference>
<comment type="caution">
    <text evidence="11">The sequence shown here is derived from an EMBL/GenBank/DDBJ whole genome shotgun (WGS) entry which is preliminary data.</text>
</comment>
<feature type="transmembrane region" description="Helical" evidence="9">
    <location>
        <begin position="81"/>
        <end position="104"/>
    </location>
</feature>
<dbReference type="GO" id="GO:0022857">
    <property type="term" value="F:transmembrane transporter activity"/>
    <property type="evidence" value="ECO:0007669"/>
    <property type="project" value="InterPro"/>
</dbReference>
<gene>
    <name evidence="11" type="ORF">GCM10011380_29380</name>
</gene>